<gene>
    <name evidence="1" type="ORF">FH971_13940</name>
</gene>
<name>A0A4Y5YGP0_9GAMM</name>
<keyword evidence="2" id="KW-1185">Reference proteome</keyword>
<accession>A0A4Y5YGP0</accession>
<organism evidence="1 2">
    <name type="scientific">Shewanella polaris</name>
    <dbReference type="NCBI Taxonomy" id="2588449"/>
    <lineage>
        <taxon>Bacteria</taxon>
        <taxon>Pseudomonadati</taxon>
        <taxon>Pseudomonadota</taxon>
        <taxon>Gammaproteobacteria</taxon>
        <taxon>Alteromonadales</taxon>
        <taxon>Shewanellaceae</taxon>
        <taxon>Shewanella</taxon>
    </lineage>
</organism>
<dbReference type="AlphaFoldDB" id="A0A4Y5YGP0"/>
<dbReference type="RefSeq" id="WP_140234712.1">
    <property type="nucleotide sequence ID" value="NZ_CP041036.1"/>
</dbReference>
<reference evidence="1 2" key="1">
    <citation type="submission" date="2019-06" db="EMBL/GenBank/DDBJ databases">
        <title>The genome of Shewanella sp. SM1901.</title>
        <authorList>
            <person name="Cha Q."/>
        </authorList>
    </citation>
    <scope>NUCLEOTIDE SEQUENCE [LARGE SCALE GENOMIC DNA]</scope>
    <source>
        <strain evidence="1 2">SM1901</strain>
    </source>
</reference>
<proteinExistence type="predicted"/>
<dbReference type="EMBL" id="CP041036">
    <property type="protein sequence ID" value="QDE31962.1"/>
    <property type="molecule type" value="Genomic_DNA"/>
</dbReference>
<dbReference type="Proteomes" id="UP000319809">
    <property type="component" value="Chromosome"/>
</dbReference>
<evidence type="ECO:0000313" key="2">
    <source>
        <dbReference type="Proteomes" id="UP000319809"/>
    </source>
</evidence>
<protein>
    <submittedName>
        <fullName evidence="1">Uncharacterized protein</fullName>
    </submittedName>
</protein>
<dbReference type="KEGG" id="spol:FH971_13940"/>
<evidence type="ECO:0000313" key="1">
    <source>
        <dbReference type="EMBL" id="QDE31962.1"/>
    </source>
</evidence>
<sequence length="142" mass="16405">MTKLLDRIAALNFNVIRCVHEHPLVAQKYLNGGKIRVVISPNLHDLICDPVTEKAVVKALKEQFKGRLHDLDLSQLSFFNFKNLKLAWLIQAVKKNEEGTLSEDVFDTKNNIYWIIISTASGLKKYHINRVQKIKTKRNNHE</sequence>